<dbReference type="Proteomes" id="UP000198519">
    <property type="component" value="Unassembled WGS sequence"/>
</dbReference>
<dbReference type="NCBIfam" id="TIGR02231">
    <property type="entry name" value="mucoidy inhibitor MuiA family protein"/>
    <property type="match status" value="1"/>
</dbReference>
<evidence type="ECO:0000259" key="3">
    <source>
        <dbReference type="Pfam" id="PF13598"/>
    </source>
</evidence>
<feature type="coiled-coil region" evidence="1">
    <location>
        <begin position="158"/>
        <end position="185"/>
    </location>
</feature>
<dbReference type="InterPro" id="IPR011935">
    <property type="entry name" value="CHP02231"/>
</dbReference>
<evidence type="ECO:0000256" key="1">
    <source>
        <dbReference type="SAM" id="Coils"/>
    </source>
</evidence>
<keyword evidence="6" id="KW-1185">Reference proteome</keyword>
<keyword evidence="1" id="KW-0175">Coiled coil</keyword>
<dbReference type="InterPro" id="IPR025554">
    <property type="entry name" value="DUF4140"/>
</dbReference>
<name>A0A1I4MAM9_9GAMM</name>
<evidence type="ECO:0000256" key="2">
    <source>
        <dbReference type="SAM" id="SignalP"/>
    </source>
</evidence>
<dbReference type="AlphaFoldDB" id="A0A1I4MAM9"/>
<evidence type="ECO:0000313" key="5">
    <source>
        <dbReference type="EMBL" id="SFM00095.1"/>
    </source>
</evidence>
<dbReference type="OrthoDB" id="9777444at2"/>
<feature type="domain" description="DUF4140" evidence="4">
    <location>
        <begin position="25"/>
        <end position="124"/>
    </location>
</feature>
<accession>A0A1I4MAM9</accession>
<dbReference type="InterPro" id="IPR037291">
    <property type="entry name" value="DUF4139"/>
</dbReference>
<dbReference type="PANTHER" id="PTHR31005">
    <property type="entry name" value="DUF4139 DOMAIN-CONTAINING PROTEIN"/>
    <property type="match status" value="1"/>
</dbReference>
<dbReference type="Pfam" id="PF13600">
    <property type="entry name" value="DUF4140"/>
    <property type="match status" value="1"/>
</dbReference>
<gene>
    <name evidence="5" type="ORF">SAMN04487963_0949</name>
</gene>
<protein>
    <recommendedName>
        <fullName evidence="7">Mucoidy inhibitor MuiA family protein</fullName>
    </recommendedName>
</protein>
<dbReference type="PANTHER" id="PTHR31005:SF8">
    <property type="entry name" value="DUF4139 DOMAIN-CONTAINING PROTEIN"/>
    <property type="match status" value="1"/>
</dbReference>
<feature type="domain" description="DUF4139" evidence="3">
    <location>
        <begin position="206"/>
        <end position="518"/>
    </location>
</feature>
<proteinExistence type="predicted"/>
<keyword evidence="2" id="KW-0732">Signal</keyword>
<organism evidence="5 6">
    <name type="scientific">Marinobacter zhejiangensis</name>
    <dbReference type="NCBI Taxonomy" id="488535"/>
    <lineage>
        <taxon>Bacteria</taxon>
        <taxon>Pseudomonadati</taxon>
        <taxon>Pseudomonadota</taxon>
        <taxon>Gammaproteobacteria</taxon>
        <taxon>Pseudomonadales</taxon>
        <taxon>Marinobacteraceae</taxon>
        <taxon>Marinobacter</taxon>
    </lineage>
</organism>
<evidence type="ECO:0000259" key="4">
    <source>
        <dbReference type="Pfam" id="PF13600"/>
    </source>
</evidence>
<dbReference type="RefSeq" id="WP_092020706.1">
    <property type="nucleotide sequence ID" value="NZ_FOUE01000001.1"/>
</dbReference>
<sequence>MDKKRLLVLMAAWLPVTALAEVTAVTLYPGQATVTREEQASVQAGEGVIEILNLPAGLMDRSLRVTVSGASGTVIRDVNLATVQTTEAQAQKLTDLRAALQTVEDDIQAHDDTIRAWRYRLELLDRYTQGNGEITLPDNVGTVADSLFDQASKSLSSIRTIEREKRDLVAEQDRLQRELAAINQSPRQVKNLAIGYSAGQTGDVTVQLRYQTRNAGWSSAYEARLDTAGNELGLVHQAVVYQNTGEDWGNVNLSLSTANPDVGGRLPDPSPWIISPQPRPEPVLGKALEMDGVAMAPAPRMMQDESRAAPAQMATLETTGLTQSYRIPGQVSLVDGTRDKRLSVADYQLPAKVSRHLVPALSSLGYVFGEATYEGDATLPAARVTLYQDDQFVGQSWLEQIEPGEALAMSFGVDDKVTVQTVRESDQRGERGLISGQPYLERVTRYDVTNAHSIPIDLRVMERLPVSHHDDIKVTYQDITTPYQDSVDDKPGIIAWDRVVAPGRTVTFRAGFEVRVPEGQDLPYIP</sequence>
<evidence type="ECO:0008006" key="7">
    <source>
        <dbReference type="Google" id="ProtNLM"/>
    </source>
</evidence>
<dbReference type="STRING" id="488535.SAMN04487963_0949"/>
<feature type="chain" id="PRO_5011681913" description="Mucoidy inhibitor MuiA family protein" evidence="2">
    <location>
        <begin position="21"/>
        <end position="526"/>
    </location>
</feature>
<dbReference type="EMBL" id="FOUE01000001">
    <property type="protein sequence ID" value="SFM00095.1"/>
    <property type="molecule type" value="Genomic_DNA"/>
</dbReference>
<feature type="signal peptide" evidence="2">
    <location>
        <begin position="1"/>
        <end position="20"/>
    </location>
</feature>
<reference evidence="6" key="1">
    <citation type="submission" date="2016-10" db="EMBL/GenBank/DDBJ databases">
        <authorList>
            <person name="Varghese N."/>
            <person name="Submissions S."/>
        </authorList>
    </citation>
    <scope>NUCLEOTIDE SEQUENCE [LARGE SCALE GENOMIC DNA]</scope>
    <source>
        <strain evidence="6">CGMCC 1.7061</strain>
    </source>
</reference>
<dbReference type="Pfam" id="PF13598">
    <property type="entry name" value="DUF4139"/>
    <property type="match status" value="1"/>
</dbReference>
<evidence type="ECO:0000313" key="6">
    <source>
        <dbReference type="Proteomes" id="UP000198519"/>
    </source>
</evidence>